<keyword evidence="2" id="KW-1185">Reference proteome</keyword>
<organism evidence="1 2">
    <name type="scientific">Gigaspora margarita</name>
    <dbReference type="NCBI Taxonomy" id="4874"/>
    <lineage>
        <taxon>Eukaryota</taxon>
        <taxon>Fungi</taxon>
        <taxon>Fungi incertae sedis</taxon>
        <taxon>Mucoromycota</taxon>
        <taxon>Glomeromycotina</taxon>
        <taxon>Glomeromycetes</taxon>
        <taxon>Diversisporales</taxon>
        <taxon>Gigasporaceae</taxon>
        <taxon>Gigaspora</taxon>
    </lineage>
</organism>
<proteinExistence type="predicted"/>
<sequence>MLQISKSARFCPCQIRSDDIRDAKVNDENASKGPVGTDSFGGMVYQQVISGKESWNSKGMGCLINMRSLMLEKQVEIAKKRKTRRNSKYVPDISLVNGEDPKDLDRVLMNKKNKK</sequence>
<name>A0ABN7UZ44_GIGMA</name>
<gene>
    <name evidence="1" type="ORF">GMARGA_LOCUS12413</name>
</gene>
<dbReference type="Proteomes" id="UP000789901">
    <property type="component" value="Unassembled WGS sequence"/>
</dbReference>
<comment type="caution">
    <text evidence="1">The sequence shown here is derived from an EMBL/GenBank/DDBJ whole genome shotgun (WGS) entry which is preliminary data.</text>
</comment>
<dbReference type="EMBL" id="CAJVQB010007565">
    <property type="protein sequence ID" value="CAG8705540.1"/>
    <property type="molecule type" value="Genomic_DNA"/>
</dbReference>
<reference evidence="1 2" key="1">
    <citation type="submission" date="2021-06" db="EMBL/GenBank/DDBJ databases">
        <authorList>
            <person name="Kallberg Y."/>
            <person name="Tangrot J."/>
            <person name="Rosling A."/>
        </authorList>
    </citation>
    <scope>NUCLEOTIDE SEQUENCE [LARGE SCALE GENOMIC DNA]</scope>
    <source>
        <strain evidence="1 2">120-4 pot B 10/14</strain>
    </source>
</reference>
<accession>A0ABN7UZ44</accession>
<evidence type="ECO:0000313" key="2">
    <source>
        <dbReference type="Proteomes" id="UP000789901"/>
    </source>
</evidence>
<protein>
    <submittedName>
        <fullName evidence="1">17343_t:CDS:1</fullName>
    </submittedName>
</protein>
<evidence type="ECO:0000313" key="1">
    <source>
        <dbReference type="EMBL" id="CAG8705540.1"/>
    </source>
</evidence>